<evidence type="ECO:0000313" key="24">
    <source>
        <dbReference type="EMBL" id="KAB0266847.1"/>
    </source>
</evidence>
<keyword evidence="16 19" id="KW-0408">Iron</keyword>
<dbReference type="GO" id="GO:1902600">
    <property type="term" value="P:proton transmembrane transport"/>
    <property type="evidence" value="ECO:0007669"/>
    <property type="project" value="UniProtKB-KW"/>
</dbReference>
<keyword evidence="6 19" id="KW-0997">Cell inner membrane</keyword>
<evidence type="ECO:0000256" key="15">
    <source>
        <dbReference type="ARBA" id="ARBA00023002"/>
    </source>
</evidence>
<gene>
    <name evidence="24" type="primary">ccoP</name>
    <name evidence="24" type="ORF">FEZ63_12215</name>
</gene>
<feature type="binding site" description="axial binding residue" evidence="20">
    <location>
        <position position="125"/>
    </location>
    <ligand>
        <name>heme c</name>
        <dbReference type="ChEBI" id="CHEBI:61717"/>
        <label>1</label>
    </ligand>
    <ligandPart>
        <name>Fe</name>
        <dbReference type="ChEBI" id="CHEBI:18248"/>
    </ligandPart>
</feature>
<evidence type="ECO:0000256" key="6">
    <source>
        <dbReference type="ARBA" id="ARBA00022519"/>
    </source>
</evidence>
<dbReference type="OrthoDB" id="9811281at2"/>
<dbReference type="InterPro" id="IPR050597">
    <property type="entry name" value="Cytochrome_c_Oxidase_Subunit"/>
</dbReference>
<dbReference type="Gene3D" id="6.10.280.130">
    <property type="match status" value="1"/>
</dbReference>
<comment type="function">
    <text evidence="19">C-type cytochrome. Part of the cbb3-type cytochrome c oxidase complex.</text>
</comment>
<dbReference type="Pfam" id="PF13442">
    <property type="entry name" value="Cytochrome_CBB3"/>
    <property type="match status" value="1"/>
</dbReference>
<evidence type="ECO:0000313" key="25">
    <source>
        <dbReference type="Proteomes" id="UP000325684"/>
    </source>
</evidence>
<dbReference type="GO" id="GO:0006119">
    <property type="term" value="P:oxidative phosphorylation"/>
    <property type="evidence" value="ECO:0007669"/>
    <property type="project" value="UniProtKB-UniPathway"/>
</dbReference>
<comment type="similarity">
    <text evidence="3 19">Belongs to the CcoP / FixP family.</text>
</comment>
<evidence type="ECO:0000256" key="5">
    <source>
        <dbReference type="ARBA" id="ARBA00022475"/>
    </source>
</evidence>
<dbReference type="GO" id="GO:0020037">
    <property type="term" value="F:heme binding"/>
    <property type="evidence" value="ECO:0007669"/>
    <property type="project" value="InterPro"/>
</dbReference>
<feature type="domain" description="Cytochrome c" evidence="23">
    <location>
        <begin position="208"/>
        <end position="289"/>
    </location>
</feature>
<proteinExistence type="inferred from homology"/>
<feature type="binding site" description="covalent" evidence="21">
    <location>
        <position position="121"/>
    </location>
    <ligand>
        <name>heme c</name>
        <dbReference type="ChEBI" id="CHEBI:61717"/>
        <label>1</label>
    </ligand>
</feature>
<comment type="subcellular location">
    <subcellularLocation>
        <location evidence="1 19">Cell inner membrane</location>
    </subcellularLocation>
</comment>
<accession>A0A5N3PAT4</accession>
<feature type="domain" description="Cytochrome c" evidence="23">
    <location>
        <begin position="108"/>
        <end position="197"/>
    </location>
</feature>
<feature type="binding site" description="covalent" evidence="21">
    <location>
        <position position="224"/>
    </location>
    <ligand>
        <name>heme c</name>
        <dbReference type="ChEBI" id="CHEBI:61717"/>
        <label>2</label>
    </ligand>
</feature>
<evidence type="ECO:0000256" key="10">
    <source>
        <dbReference type="ARBA" id="ARBA00022723"/>
    </source>
</evidence>
<dbReference type="GO" id="GO:0005886">
    <property type="term" value="C:plasma membrane"/>
    <property type="evidence" value="ECO:0007669"/>
    <property type="project" value="UniProtKB-SubCell"/>
</dbReference>
<evidence type="ECO:0000256" key="22">
    <source>
        <dbReference type="SAM" id="Phobius"/>
    </source>
</evidence>
<feature type="binding site" description="covalent" evidence="21">
    <location>
        <position position="124"/>
    </location>
    <ligand>
        <name>heme c</name>
        <dbReference type="ChEBI" id="CHEBI:61717"/>
        <label>1</label>
    </ligand>
</feature>
<keyword evidence="7 19" id="KW-0349">Heme</keyword>
<keyword evidence="5 19" id="KW-1003">Cell membrane</keyword>
<feature type="binding site" description="axial binding residue" evidence="20">
    <location>
        <position position="172"/>
    </location>
    <ligand>
        <name>heme c</name>
        <dbReference type="ChEBI" id="CHEBI:61717"/>
        <label>2</label>
    </ligand>
    <ligandPart>
        <name>Fe</name>
        <dbReference type="ChEBI" id="CHEBI:18248"/>
    </ligandPart>
</feature>
<dbReference type="Gene3D" id="1.10.760.10">
    <property type="entry name" value="Cytochrome c-like domain"/>
    <property type="match status" value="2"/>
</dbReference>
<keyword evidence="25" id="KW-1185">Reference proteome</keyword>
<feature type="transmembrane region" description="Helical" evidence="22">
    <location>
        <begin position="33"/>
        <end position="50"/>
    </location>
</feature>
<sequence length="293" mass="32022">MALGERDPHTGHMTTGHEWNGITELNTPVPRPVYFFLAATFTFAVIYWVLMPAWPLWSTYTKGLLGASDRNALTESLQQAAAAREVWTKRIESEDYATVQADPGLMQSVRDSGRTLFTDNCAVCHGGKATGGPGYPNLTGASWLWGGSPEMVAETLRVGINSGHPEARTSQMLAFGRDQMLSRADVENVTTYVQSLSKPAMSKNADTKSPAAGTKAFETNCISCHGENGKGNPELGAPDLTDHFWIYGGDRQSIYTSIFNGRQGFMPSWEDRLSPLERKILTLYVLDLGPGPK</sequence>
<evidence type="ECO:0000256" key="2">
    <source>
        <dbReference type="ARBA" id="ARBA00004673"/>
    </source>
</evidence>
<dbReference type="InterPro" id="IPR036909">
    <property type="entry name" value="Cyt_c-like_dom_sf"/>
</dbReference>
<dbReference type="AlphaFoldDB" id="A0A5N3PAT4"/>
<evidence type="ECO:0000256" key="11">
    <source>
        <dbReference type="ARBA" id="ARBA00022737"/>
    </source>
</evidence>
<dbReference type="PIRSF" id="PIRSF000006">
    <property type="entry name" value="Cbb3-Cox_fixP"/>
    <property type="match status" value="1"/>
</dbReference>
<keyword evidence="4 19" id="KW-0813">Transport</keyword>
<keyword evidence="15 19" id="KW-0560">Oxidoreductase</keyword>
<dbReference type="InterPro" id="IPR004678">
    <property type="entry name" value="Cyt_c_oxidase_cbb3_su3"/>
</dbReference>
<keyword evidence="14 22" id="KW-1133">Transmembrane helix</keyword>
<feature type="binding site" description="axial binding residue" evidence="20">
    <location>
        <position position="225"/>
    </location>
    <ligand>
        <name>heme c</name>
        <dbReference type="ChEBI" id="CHEBI:61717"/>
        <label>2</label>
    </ligand>
    <ligandPart>
        <name>Fe</name>
        <dbReference type="ChEBI" id="CHEBI:18248"/>
    </ligandPart>
</feature>
<keyword evidence="18 19" id="KW-0472">Membrane</keyword>
<feature type="binding site" description="covalent" evidence="21">
    <location>
        <position position="221"/>
    </location>
    <ligand>
        <name>heme c</name>
        <dbReference type="ChEBI" id="CHEBI:61717"/>
        <label>2</label>
    </ligand>
</feature>
<evidence type="ECO:0000256" key="20">
    <source>
        <dbReference type="PIRSR" id="PIRSR000006-1"/>
    </source>
</evidence>
<dbReference type="Proteomes" id="UP000325684">
    <property type="component" value="Unassembled WGS sequence"/>
</dbReference>
<dbReference type="InterPro" id="IPR032858">
    <property type="entry name" value="CcoP_N"/>
</dbReference>
<keyword evidence="13 19" id="KW-0249">Electron transport</keyword>
<evidence type="ECO:0000256" key="12">
    <source>
        <dbReference type="ARBA" id="ARBA00022781"/>
    </source>
</evidence>
<comment type="subunit">
    <text evidence="19">Component of the cbb3-type cytochrome c oxidase.</text>
</comment>
<dbReference type="InterPro" id="IPR009056">
    <property type="entry name" value="Cyt_c-like_dom"/>
</dbReference>
<evidence type="ECO:0000256" key="21">
    <source>
        <dbReference type="PIRSR" id="PIRSR000006-2"/>
    </source>
</evidence>
<dbReference type="UniPathway" id="UPA00705"/>
<evidence type="ECO:0000256" key="7">
    <source>
        <dbReference type="ARBA" id="ARBA00022617"/>
    </source>
</evidence>
<keyword evidence="17 19" id="KW-0406">Ion transport</keyword>
<comment type="caution">
    <text evidence="24">The sequence shown here is derived from an EMBL/GenBank/DDBJ whole genome shotgun (WGS) entry which is preliminary data.</text>
</comment>
<keyword evidence="12 19" id="KW-0375">Hydrogen ion transport</keyword>
<dbReference type="GO" id="GO:0046872">
    <property type="term" value="F:metal ion binding"/>
    <property type="evidence" value="ECO:0007669"/>
    <property type="project" value="UniProtKB-KW"/>
</dbReference>
<evidence type="ECO:0000256" key="3">
    <source>
        <dbReference type="ARBA" id="ARBA00006113"/>
    </source>
</evidence>
<dbReference type="NCBIfam" id="TIGR00782">
    <property type="entry name" value="ccoP"/>
    <property type="match status" value="1"/>
</dbReference>
<evidence type="ECO:0000256" key="13">
    <source>
        <dbReference type="ARBA" id="ARBA00022982"/>
    </source>
</evidence>
<name>A0A5N3PAT4_9HYPH</name>
<evidence type="ECO:0000259" key="23">
    <source>
        <dbReference type="PROSITE" id="PS51007"/>
    </source>
</evidence>
<dbReference type="PROSITE" id="PS51007">
    <property type="entry name" value="CYTC"/>
    <property type="match status" value="2"/>
</dbReference>
<keyword evidence="8 19" id="KW-0679">Respiratory chain</keyword>
<dbReference type="Pfam" id="PF00034">
    <property type="entry name" value="Cytochrom_C"/>
    <property type="match status" value="1"/>
</dbReference>
<dbReference type="RefSeq" id="WP_150944759.1">
    <property type="nucleotide sequence ID" value="NZ_VCMV01000015.1"/>
</dbReference>
<dbReference type="InterPro" id="IPR038414">
    <property type="entry name" value="CcoP_N_sf"/>
</dbReference>
<protein>
    <recommendedName>
        <fullName evidence="19">Cbb3-type cytochrome c oxidase subunit</fullName>
    </recommendedName>
</protein>
<keyword evidence="10 19" id="KW-0479">Metal-binding</keyword>
<evidence type="ECO:0000256" key="4">
    <source>
        <dbReference type="ARBA" id="ARBA00022448"/>
    </source>
</evidence>
<reference evidence="24 25" key="1">
    <citation type="journal article" date="2019" name="Microorganisms">
        <title>Genome Insights into the Novel Species Microvirga brassicacearum, a Rapeseed Endophyte with Biotechnological Potential.</title>
        <authorList>
            <person name="Jimenez-Gomez A."/>
            <person name="Saati-Santamaria Z."/>
            <person name="Igual J.M."/>
            <person name="Rivas R."/>
            <person name="Mateos P.F."/>
            <person name="Garcia-Fraile P."/>
        </authorList>
    </citation>
    <scope>NUCLEOTIDE SEQUENCE [LARGE SCALE GENOMIC DNA]</scope>
    <source>
        <strain evidence="24 25">CDVBN77</strain>
    </source>
</reference>
<evidence type="ECO:0000256" key="9">
    <source>
        <dbReference type="ARBA" id="ARBA00022692"/>
    </source>
</evidence>
<dbReference type="Pfam" id="PF14715">
    <property type="entry name" value="FixP_N"/>
    <property type="match status" value="1"/>
</dbReference>
<dbReference type="PANTHER" id="PTHR33751">
    <property type="entry name" value="CBB3-TYPE CYTOCHROME C OXIDASE SUBUNIT FIXP"/>
    <property type="match status" value="1"/>
</dbReference>
<comment type="cofactor">
    <cofactor evidence="19 21">
        <name>heme c</name>
        <dbReference type="ChEBI" id="CHEBI:61717"/>
    </cofactor>
    <text evidence="19 21">Binds 2 heme C groups per subunit.</text>
</comment>
<evidence type="ECO:0000256" key="17">
    <source>
        <dbReference type="ARBA" id="ARBA00023065"/>
    </source>
</evidence>
<evidence type="ECO:0000256" key="19">
    <source>
        <dbReference type="PIRNR" id="PIRNR000006"/>
    </source>
</evidence>
<feature type="binding site" description="axial binding residue" evidence="20">
    <location>
        <position position="266"/>
    </location>
    <ligand>
        <name>heme c</name>
        <dbReference type="ChEBI" id="CHEBI:61717"/>
        <label>1</label>
    </ligand>
    <ligandPart>
        <name>Fe</name>
        <dbReference type="ChEBI" id="CHEBI:18248"/>
    </ligandPart>
</feature>
<evidence type="ECO:0000256" key="14">
    <source>
        <dbReference type="ARBA" id="ARBA00022989"/>
    </source>
</evidence>
<dbReference type="GO" id="GO:0016491">
    <property type="term" value="F:oxidoreductase activity"/>
    <property type="evidence" value="ECO:0007669"/>
    <property type="project" value="UniProtKB-KW"/>
</dbReference>
<comment type="pathway">
    <text evidence="2 19">Energy metabolism; oxidative phosphorylation.</text>
</comment>
<dbReference type="GO" id="GO:0009055">
    <property type="term" value="F:electron transfer activity"/>
    <property type="evidence" value="ECO:0007669"/>
    <property type="project" value="InterPro"/>
</dbReference>
<organism evidence="24 25">
    <name type="scientific">Microvirga brassicacearum</name>
    <dbReference type="NCBI Taxonomy" id="2580413"/>
    <lineage>
        <taxon>Bacteria</taxon>
        <taxon>Pseudomonadati</taxon>
        <taxon>Pseudomonadota</taxon>
        <taxon>Alphaproteobacteria</taxon>
        <taxon>Hyphomicrobiales</taxon>
        <taxon>Methylobacteriaceae</taxon>
        <taxon>Microvirga</taxon>
    </lineage>
</organism>
<evidence type="ECO:0000256" key="18">
    <source>
        <dbReference type="ARBA" id="ARBA00023136"/>
    </source>
</evidence>
<dbReference type="EMBL" id="VCMV01000015">
    <property type="protein sequence ID" value="KAB0266847.1"/>
    <property type="molecule type" value="Genomic_DNA"/>
</dbReference>
<evidence type="ECO:0000256" key="1">
    <source>
        <dbReference type="ARBA" id="ARBA00004533"/>
    </source>
</evidence>
<keyword evidence="9 22" id="KW-0812">Transmembrane</keyword>
<dbReference type="PANTHER" id="PTHR33751:SF1">
    <property type="entry name" value="CBB3-TYPE CYTOCHROME C OXIDASE SUBUNIT FIXP"/>
    <property type="match status" value="1"/>
</dbReference>
<keyword evidence="11" id="KW-0677">Repeat</keyword>
<dbReference type="SUPFAM" id="SSF46626">
    <property type="entry name" value="Cytochrome c"/>
    <property type="match status" value="2"/>
</dbReference>
<evidence type="ECO:0000256" key="16">
    <source>
        <dbReference type="ARBA" id="ARBA00023004"/>
    </source>
</evidence>
<evidence type="ECO:0000256" key="8">
    <source>
        <dbReference type="ARBA" id="ARBA00022660"/>
    </source>
</evidence>